<feature type="non-terminal residue" evidence="2">
    <location>
        <position position="1"/>
    </location>
</feature>
<feature type="domain" description="Complex 1 LYR protein" evidence="1">
    <location>
        <begin position="68"/>
        <end position="121"/>
    </location>
</feature>
<dbReference type="AlphaFoldDB" id="A0A0X3P0K6"/>
<protein>
    <recommendedName>
        <fullName evidence="1">Complex 1 LYR protein domain-containing protein</fullName>
    </recommendedName>
</protein>
<evidence type="ECO:0000259" key="1">
    <source>
        <dbReference type="Pfam" id="PF05347"/>
    </source>
</evidence>
<dbReference type="EMBL" id="GEEE01019888">
    <property type="protein sequence ID" value="JAP43337.1"/>
    <property type="molecule type" value="Transcribed_RNA"/>
</dbReference>
<evidence type="ECO:0000313" key="2">
    <source>
        <dbReference type="EMBL" id="JAP43337.1"/>
    </source>
</evidence>
<gene>
    <name evidence="2" type="ORF">TR137263</name>
</gene>
<dbReference type="InterPro" id="IPR008011">
    <property type="entry name" value="Complex1_LYR_dom"/>
</dbReference>
<organism evidence="2">
    <name type="scientific">Schistocephalus solidus</name>
    <name type="common">Tapeworm</name>
    <dbReference type="NCBI Taxonomy" id="70667"/>
    <lineage>
        <taxon>Eukaryota</taxon>
        <taxon>Metazoa</taxon>
        <taxon>Spiralia</taxon>
        <taxon>Lophotrochozoa</taxon>
        <taxon>Platyhelminthes</taxon>
        <taxon>Cestoda</taxon>
        <taxon>Eucestoda</taxon>
        <taxon>Diphyllobothriidea</taxon>
        <taxon>Diphyllobothriidae</taxon>
        <taxon>Schistocephalus</taxon>
    </lineage>
</organism>
<sequence>EPRRSYPFKKTSITVYVDVRKYSTEGRFPVFCACDNLLLPKKGLQATNLRRQYGCLQQTLIMCRRTDILRLYKDLLKYAQSVQYSDRVYLSNLIKTEFKKHAGQSDSDFAEFLYKKGQSVLRNKRFV</sequence>
<reference evidence="2" key="1">
    <citation type="submission" date="2016-01" db="EMBL/GenBank/DDBJ databases">
        <title>Reference transcriptome for the parasite Schistocephalus solidus: insights into the molecular evolution of parasitism.</title>
        <authorList>
            <person name="Hebert F.O."/>
            <person name="Grambauer S."/>
            <person name="Barber I."/>
            <person name="Landry C.R."/>
            <person name="Aubin-Horth N."/>
        </authorList>
    </citation>
    <scope>NUCLEOTIDE SEQUENCE</scope>
</reference>
<name>A0A0X3P0K6_SCHSO</name>
<proteinExistence type="predicted"/>
<dbReference type="Pfam" id="PF05347">
    <property type="entry name" value="Complex1_LYR"/>
    <property type="match status" value="1"/>
</dbReference>
<accession>A0A0X3P0K6</accession>